<keyword evidence="5 6" id="KW-0482">Metalloprotease</keyword>
<comment type="similarity">
    <text evidence="6">Belongs to the peptidase M3 family.</text>
</comment>
<dbReference type="AlphaFoldDB" id="A0A9D2M2Q9"/>
<evidence type="ECO:0000256" key="4">
    <source>
        <dbReference type="ARBA" id="ARBA00022833"/>
    </source>
</evidence>
<comment type="cofactor">
    <cofactor evidence="6">
        <name>Zn(2+)</name>
        <dbReference type="ChEBI" id="CHEBI:29105"/>
    </cofactor>
    <text evidence="6">Binds 1 zinc ion.</text>
</comment>
<dbReference type="GO" id="GO:0004222">
    <property type="term" value="F:metalloendopeptidase activity"/>
    <property type="evidence" value="ECO:0007669"/>
    <property type="project" value="InterPro"/>
</dbReference>
<dbReference type="Pfam" id="PF01432">
    <property type="entry name" value="Peptidase_M3"/>
    <property type="match status" value="1"/>
</dbReference>
<keyword evidence="3 6" id="KW-0378">Hydrolase</keyword>
<reference evidence="8" key="2">
    <citation type="submission" date="2021-04" db="EMBL/GenBank/DDBJ databases">
        <authorList>
            <person name="Gilroy R."/>
        </authorList>
    </citation>
    <scope>NUCLEOTIDE SEQUENCE</scope>
    <source>
        <strain evidence="8">ChiBcec8-14828</strain>
    </source>
</reference>
<dbReference type="Proteomes" id="UP000824209">
    <property type="component" value="Unassembled WGS sequence"/>
</dbReference>
<evidence type="ECO:0000256" key="2">
    <source>
        <dbReference type="ARBA" id="ARBA00022723"/>
    </source>
</evidence>
<reference evidence="8" key="1">
    <citation type="journal article" date="2021" name="PeerJ">
        <title>Extensive microbial diversity within the chicken gut microbiome revealed by metagenomics and culture.</title>
        <authorList>
            <person name="Gilroy R."/>
            <person name="Ravi A."/>
            <person name="Getino M."/>
            <person name="Pursley I."/>
            <person name="Horton D.L."/>
            <person name="Alikhan N.F."/>
            <person name="Baker D."/>
            <person name="Gharbi K."/>
            <person name="Hall N."/>
            <person name="Watson M."/>
            <person name="Adriaenssens E.M."/>
            <person name="Foster-Nyarko E."/>
            <person name="Jarju S."/>
            <person name="Secka A."/>
            <person name="Antonio M."/>
            <person name="Oren A."/>
            <person name="Chaudhuri R.R."/>
            <person name="La Ragione R."/>
            <person name="Hildebrand F."/>
            <person name="Pallen M.J."/>
        </authorList>
    </citation>
    <scope>NUCLEOTIDE SEQUENCE</scope>
    <source>
        <strain evidence="8">ChiBcec8-14828</strain>
    </source>
</reference>
<evidence type="ECO:0000256" key="3">
    <source>
        <dbReference type="ARBA" id="ARBA00022801"/>
    </source>
</evidence>
<name>A0A9D2M2Q9_9FIRM</name>
<dbReference type="SUPFAM" id="SSF55486">
    <property type="entry name" value="Metalloproteases ('zincins'), catalytic domain"/>
    <property type="match status" value="1"/>
</dbReference>
<keyword evidence="1 6" id="KW-0645">Protease</keyword>
<dbReference type="Gene3D" id="1.10.1370.30">
    <property type="match status" value="1"/>
</dbReference>
<dbReference type="InterPro" id="IPR011976">
    <property type="entry name" value="Pept_M3B_oligopep-rel"/>
</dbReference>
<dbReference type="EMBL" id="DWYA01000052">
    <property type="protein sequence ID" value="HJB39838.1"/>
    <property type="molecule type" value="Genomic_DNA"/>
</dbReference>
<protein>
    <submittedName>
        <fullName evidence="8">M3 family oligoendopeptidase</fullName>
    </submittedName>
</protein>
<gene>
    <name evidence="8" type="ORF">H9943_05520</name>
</gene>
<keyword evidence="2 6" id="KW-0479">Metal-binding</keyword>
<sequence length="566" mass="64592">MKFSQITYQRPDLDTVLASFDRLAKGIRAANSAEEAAKLYREFEQEAAHLATAMTVAEIRNTIDTRDEFYEAEKEFFDAQQPVIADKQLEIYKAVLESAHRDALAEILSPMAIEKMEIAVKAQTPEVLELMAKENALASAYQKLYASAQIEFQGQTLTVAQLAKYKTNPDRAVRKAAYEAEGAWFDANRAEFDRLYDELVKNRTQQAKRMGYENFVPLGAIRMRRVGYTLEQMKAYREQIVRDVVPVVQRLKALQHKRTGVSDPKFYDDLFCFAGGNPAPKGTPDEILAAGKRMYHELSPETAEFIDQMFEADLFDVLAKPGKAPGGYCTSLPDYKLPFIFSNFNGTAGDVDVLTHEAGHAFADYIAQRKEIPSILREPGMESCEIHSMSMEFLTADYHHLFFGEDTEKYELSHAEDALYFLPYGTMVDEFQHRVYENPDMTPDERNALWAELEKQFRPWLDFDNLPFYGRGAGWQRQMHIYLSPFYYIDYCLAQTVAFQFFTAWLKDKADAWKRYLALVNCAGTVAYPGLVAAAGFDSPFADGTMRRVAQTVGEWIEQHDQRLAQ</sequence>
<comment type="caution">
    <text evidence="8">The sequence shown here is derived from an EMBL/GenBank/DDBJ whole genome shotgun (WGS) entry which is preliminary data.</text>
</comment>
<keyword evidence="4 6" id="KW-0862">Zinc</keyword>
<proteinExistence type="inferred from homology"/>
<evidence type="ECO:0000256" key="1">
    <source>
        <dbReference type="ARBA" id="ARBA00022670"/>
    </source>
</evidence>
<evidence type="ECO:0000256" key="6">
    <source>
        <dbReference type="RuleBase" id="RU003435"/>
    </source>
</evidence>
<evidence type="ECO:0000259" key="7">
    <source>
        <dbReference type="Pfam" id="PF01432"/>
    </source>
</evidence>
<dbReference type="GO" id="GO:0006508">
    <property type="term" value="P:proteolysis"/>
    <property type="evidence" value="ECO:0007669"/>
    <property type="project" value="UniProtKB-KW"/>
</dbReference>
<dbReference type="NCBIfam" id="TIGR02289">
    <property type="entry name" value="M3_not_pepF"/>
    <property type="match status" value="1"/>
</dbReference>
<accession>A0A9D2M2Q9</accession>
<organism evidence="8 9">
    <name type="scientific">Candidatus Ruthenibacterium avium</name>
    <dbReference type="NCBI Taxonomy" id="2838751"/>
    <lineage>
        <taxon>Bacteria</taxon>
        <taxon>Bacillati</taxon>
        <taxon>Bacillota</taxon>
        <taxon>Clostridia</taxon>
        <taxon>Eubacteriales</taxon>
        <taxon>Oscillospiraceae</taxon>
        <taxon>Ruthenibacterium</taxon>
    </lineage>
</organism>
<evidence type="ECO:0000313" key="8">
    <source>
        <dbReference type="EMBL" id="HJB39838.1"/>
    </source>
</evidence>
<dbReference type="CDD" id="cd09606">
    <property type="entry name" value="M3B_PepF"/>
    <property type="match status" value="1"/>
</dbReference>
<evidence type="ECO:0000256" key="5">
    <source>
        <dbReference type="ARBA" id="ARBA00023049"/>
    </source>
</evidence>
<evidence type="ECO:0000313" key="9">
    <source>
        <dbReference type="Proteomes" id="UP000824209"/>
    </source>
</evidence>
<dbReference type="GO" id="GO:0046872">
    <property type="term" value="F:metal ion binding"/>
    <property type="evidence" value="ECO:0007669"/>
    <property type="project" value="UniProtKB-UniRule"/>
</dbReference>
<feature type="domain" description="Peptidase M3A/M3B catalytic" evidence="7">
    <location>
        <begin position="308"/>
        <end position="547"/>
    </location>
</feature>
<dbReference type="InterPro" id="IPR001567">
    <property type="entry name" value="Pept_M3A_M3B_dom"/>
</dbReference>